<dbReference type="PANTHER" id="PTHR12482">
    <property type="entry name" value="LIPASE ROG1-RELATED-RELATED"/>
    <property type="match status" value="1"/>
</dbReference>
<dbReference type="InterPro" id="IPR007751">
    <property type="entry name" value="DUF676_lipase-like"/>
</dbReference>
<name>A0A0L9TKF0_PHAAN</name>
<gene>
    <name evidence="3" type="ORF">LR48_Vigan01g047700</name>
</gene>
<evidence type="ECO:0000313" key="3">
    <source>
        <dbReference type="EMBL" id="KOM30922.1"/>
    </source>
</evidence>
<sequence>MTVRMVALQPSGSGPSLLPTVRPSRSLPSTVRPGRSSPSTVQPGRSSPSIVRPGRSSPSTVQPGRSSPSIVRPGRSSPSTVRLPFGYRSATIRLPFGLYGQYCSASLPSYLPSPSHILSKPYYYPLPYTLPFLLGVPILEKLAAPIAPFFVGQTGSQLFLTDGKPDKPPLLLRMASDCDDGKFLSALGTFRCRIIYANVSYDRILSPPRQSLDGYKHVVDVEYCPPVPSDGSKFSPKAVQAKEAAQNAPNTQSTVAYHEIVEEEMIRGLQLLGWKKVDVKNEWLHNAGVGVIAHVADSLKQQEASSVLSASL</sequence>
<feature type="region of interest" description="Disordered" evidence="1">
    <location>
        <begin position="1"/>
        <end position="79"/>
    </location>
</feature>
<accession>A0A0L9TKF0</accession>
<evidence type="ECO:0000259" key="2">
    <source>
        <dbReference type="Pfam" id="PF05057"/>
    </source>
</evidence>
<feature type="domain" description="DUF676" evidence="2">
    <location>
        <begin position="132"/>
        <end position="204"/>
    </location>
</feature>
<dbReference type="Pfam" id="PF05057">
    <property type="entry name" value="DUF676"/>
    <property type="match status" value="1"/>
</dbReference>
<dbReference type="EMBL" id="CM003371">
    <property type="protein sequence ID" value="KOM30922.1"/>
    <property type="molecule type" value="Genomic_DNA"/>
</dbReference>
<dbReference type="PANTHER" id="PTHR12482:SF11">
    <property type="entry name" value="LIPASE YOR059C ISOFORM X1"/>
    <property type="match status" value="1"/>
</dbReference>
<dbReference type="Proteomes" id="UP000053144">
    <property type="component" value="Chromosome 1"/>
</dbReference>
<dbReference type="AlphaFoldDB" id="A0A0L9TKF0"/>
<dbReference type="InterPro" id="IPR044294">
    <property type="entry name" value="Lipase-like"/>
</dbReference>
<feature type="compositionally biased region" description="Polar residues" evidence="1">
    <location>
        <begin position="36"/>
        <end position="49"/>
    </location>
</feature>
<protein>
    <recommendedName>
        <fullName evidence="2">DUF676 domain-containing protein</fullName>
    </recommendedName>
</protein>
<dbReference type="GO" id="GO:0005777">
    <property type="term" value="C:peroxisome"/>
    <property type="evidence" value="ECO:0007669"/>
    <property type="project" value="EnsemblPlants"/>
</dbReference>
<evidence type="ECO:0000256" key="1">
    <source>
        <dbReference type="SAM" id="MobiDB-lite"/>
    </source>
</evidence>
<evidence type="ECO:0000313" key="4">
    <source>
        <dbReference type="Proteomes" id="UP000053144"/>
    </source>
</evidence>
<organism evidence="3 4">
    <name type="scientific">Phaseolus angularis</name>
    <name type="common">Azuki bean</name>
    <name type="synonym">Vigna angularis</name>
    <dbReference type="NCBI Taxonomy" id="3914"/>
    <lineage>
        <taxon>Eukaryota</taxon>
        <taxon>Viridiplantae</taxon>
        <taxon>Streptophyta</taxon>
        <taxon>Embryophyta</taxon>
        <taxon>Tracheophyta</taxon>
        <taxon>Spermatophyta</taxon>
        <taxon>Magnoliopsida</taxon>
        <taxon>eudicotyledons</taxon>
        <taxon>Gunneridae</taxon>
        <taxon>Pentapetalae</taxon>
        <taxon>rosids</taxon>
        <taxon>fabids</taxon>
        <taxon>Fabales</taxon>
        <taxon>Fabaceae</taxon>
        <taxon>Papilionoideae</taxon>
        <taxon>50 kb inversion clade</taxon>
        <taxon>NPAAA clade</taxon>
        <taxon>indigoferoid/millettioid clade</taxon>
        <taxon>Phaseoleae</taxon>
        <taxon>Vigna</taxon>
    </lineage>
</organism>
<dbReference type="Gramene" id="KOM30922">
    <property type="protein sequence ID" value="KOM30922"/>
    <property type="gene ID" value="LR48_Vigan01g047700"/>
</dbReference>
<reference evidence="4" key="1">
    <citation type="journal article" date="2015" name="Proc. Natl. Acad. Sci. U.S.A.">
        <title>Genome sequencing of adzuki bean (Vigna angularis) provides insight into high starch and low fat accumulation and domestication.</title>
        <authorList>
            <person name="Yang K."/>
            <person name="Tian Z."/>
            <person name="Chen C."/>
            <person name="Luo L."/>
            <person name="Zhao B."/>
            <person name="Wang Z."/>
            <person name="Yu L."/>
            <person name="Li Y."/>
            <person name="Sun Y."/>
            <person name="Li W."/>
            <person name="Chen Y."/>
            <person name="Li Y."/>
            <person name="Zhang Y."/>
            <person name="Ai D."/>
            <person name="Zhao J."/>
            <person name="Shang C."/>
            <person name="Ma Y."/>
            <person name="Wu B."/>
            <person name="Wang M."/>
            <person name="Gao L."/>
            <person name="Sun D."/>
            <person name="Zhang P."/>
            <person name="Guo F."/>
            <person name="Wang W."/>
            <person name="Li Y."/>
            <person name="Wang J."/>
            <person name="Varshney R.K."/>
            <person name="Wang J."/>
            <person name="Ling H.Q."/>
            <person name="Wan P."/>
        </authorList>
    </citation>
    <scope>NUCLEOTIDE SEQUENCE</scope>
    <source>
        <strain evidence="4">cv. Jingnong 6</strain>
    </source>
</reference>
<proteinExistence type="predicted"/>
<feature type="compositionally biased region" description="Polar residues" evidence="1">
    <location>
        <begin position="56"/>
        <end position="69"/>
    </location>
</feature>